<reference evidence="2" key="1">
    <citation type="submission" date="2016-11" db="UniProtKB">
        <authorList>
            <consortium name="WormBaseParasite"/>
        </authorList>
    </citation>
    <scope>IDENTIFICATION</scope>
    <source>
        <strain evidence="2">KR3021</strain>
    </source>
</reference>
<name>A0AC35UFK5_9BILA</name>
<accession>A0AC35UFK5</accession>
<protein>
    <submittedName>
        <fullName evidence="2">Flavin-containing monooxygenase</fullName>
    </submittedName>
</protein>
<sequence length="509" mass="58159">MPRNVLIIGSGASGLPACRHALLNNFNPTVFESSEDIGGLWRYKPNQTDEASVMKTTIINTSKEFTSYSDFPASIEKANFMHNTEMFKYLCDYADHHGLLKYIKLKHKVIQVERSKDYEVTGEWKVIYTNEDNEEKVGMFDAVLVCTGHHKQPHYPKPFKGQERFKGKMMHAHDYKDHKPHEDKVVVVVGVGNSGVDIAVETSRVGKQAYLATRSGVWIFHRIFDGGIPIDYAFNRRWLYAINSLLPPAFVHRKLNDYIESKLNLRFDHEAYGLKPKHRVLSGHPTTNDDVSNRISSGTLKIKPNILEFTETGVKFEDGTFVDNVDEVIFATGYKITLDLVENGNLMPVKDNHINLYKNMYPLETSHKNNIAVIGLIQPSGSIMPLSEMQARVFFENLAGKIKLPSKEMMMADIEKRQKMVSERYYASKRHTVQVDFVEAMDDYGDLIGATPKPFDYLFRDPKLFWALMFGANVSYAYRLRGNNVWEGARDAVLGCEERRIYATSRQSN</sequence>
<dbReference type="Proteomes" id="UP000095286">
    <property type="component" value="Unplaced"/>
</dbReference>
<evidence type="ECO:0000313" key="1">
    <source>
        <dbReference type="Proteomes" id="UP000095286"/>
    </source>
</evidence>
<proteinExistence type="predicted"/>
<dbReference type="WBParaSite" id="RSKR_0001042500.1">
    <property type="protein sequence ID" value="RSKR_0001042500.1"/>
    <property type="gene ID" value="RSKR_0001042500"/>
</dbReference>
<organism evidence="1 2">
    <name type="scientific">Rhabditophanes sp. KR3021</name>
    <dbReference type="NCBI Taxonomy" id="114890"/>
    <lineage>
        <taxon>Eukaryota</taxon>
        <taxon>Metazoa</taxon>
        <taxon>Ecdysozoa</taxon>
        <taxon>Nematoda</taxon>
        <taxon>Chromadorea</taxon>
        <taxon>Rhabditida</taxon>
        <taxon>Tylenchina</taxon>
        <taxon>Panagrolaimomorpha</taxon>
        <taxon>Strongyloidoidea</taxon>
        <taxon>Alloionematidae</taxon>
        <taxon>Rhabditophanes</taxon>
    </lineage>
</organism>
<evidence type="ECO:0000313" key="2">
    <source>
        <dbReference type="WBParaSite" id="RSKR_0001042500.1"/>
    </source>
</evidence>